<dbReference type="CDD" id="cd11296">
    <property type="entry name" value="O-FucT_like"/>
    <property type="match status" value="1"/>
</dbReference>
<proteinExistence type="predicted"/>
<reference evidence="2 3" key="1">
    <citation type="submission" date="2019-02" db="EMBL/GenBank/DDBJ databases">
        <title>Genome sequencing of the rare red list fungi Bondarzewia mesenterica.</title>
        <authorList>
            <person name="Buettner E."/>
            <person name="Kellner H."/>
        </authorList>
    </citation>
    <scope>NUCLEOTIDE SEQUENCE [LARGE SCALE GENOMIC DNA]</scope>
    <source>
        <strain evidence="2 3">DSM 108281</strain>
    </source>
</reference>
<keyword evidence="1" id="KW-0472">Membrane</keyword>
<feature type="transmembrane region" description="Helical" evidence="1">
    <location>
        <begin position="58"/>
        <end position="78"/>
    </location>
</feature>
<gene>
    <name evidence="2" type="ORF">EW146_g3711</name>
</gene>
<dbReference type="Proteomes" id="UP000310158">
    <property type="component" value="Unassembled WGS sequence"/>
</dbReference>
<keyword evidence="1" id="KW-0812">Transmembrane</keyword>
<evidence type="ECO:0000313" key="3">
    <source>
        <dbReference type="Proteomes" id="UP000310158"/>
    </source>
</evidence>
<sequence length="476" mass="54118">MERWRKLLKTIQSSRRGSPEDYELLVPDSEVGLHLHRKPRRACLSTCWQLRVLTFRRLLLAFSLIPVFAVMALLWSGIPPNYDDIRQFERQLPQHNLSLPAPEGKSGAYLRFPDHLWGHGLNNVLQEIILMSHLAHLVNRSYVFEDYTWSHLPLPYTIYDFALRPTKIPLNAFISGPSAGGPMPVPRAVNVEYWNRVCHRENTAIISSQYVPIDADGSELIGWWVDQLSVVQANCVQIDSAKKPVFDKYLFGSKRLLSLWPSLSASPVLANYTWSPLVHSAVSRNFALLQLSVADLADAQQTTAEPSLSGLVAVHIRRGDYKRHCPRLATWGALYMGFNEFAELPDRFDPQPYTDAGERLEYYLRHCLPEVEQIVERLHTLRDEHPDLKRVYVLNNAWGWWLDGLESALKKDGWEDVVGSAGLTLDAEQKYVAMAVDMAIAEKAEVFVGNGFSSLTSNIVMLRLAKGMDPRSNRFL</sequence>
<keyword evidence="1" id="KW-1133">Transmembrane helix</keyword>
<evidence type="ECO:0000313" key="2">
    <source>
        <dbReference type="EMBL" id="THH17017.1"/>
    </source>
</evidence>
<accession>A0A4S4LY06</accession>
<organism evidence="2 3">
    <name type="scientific">Bondarzewia mesenterica</name>
    <dbReference type="NCBI Taxonomy" id="1095465"/>
    <lineage>
        <taxon>Eukaryota</taxon>
        <taxon>Fungi</taxon>
        <taxon>Dikarya</taxon>
        <taxon>Basidiomycota</taxon>
        <taxon>Agaricomycotina</taxon>
        <taxon>Agaricomycetes</taxon>
        <taxon>Russulales</taxon>
        <taxon>Bondarzewiaceae</taxon>
        <taxon>Bondarzewia</taxon>
    </lineage>
</organism>
<name>A0A4S4LY06_9AGAM</name>
<evidence type="ECO:0000256" key="1">
    <source>
        <dbReference type="SAM" id="Phobius"/>
    </source>
</evidence>
<dbReference type="OrthoDB" id="2559662at2759"/>
<protein>
    <submittedName>
        <fullName evidence="2">Uncharacterized protein</fullName>
    </submittedName>
</protein>
<keyword evidence="3" id="KW-1185">Reference proteome</keyword>
<comment type="caution">
    <text evidence="2">The sequence shown here is derived from an EMBL/GenBank/DDBJ whole genome shotgun (WGS) entry which is preliminary data.</text>
</comment>
<dbReference type="AlphaFoldDB" id="A0A4S4LY06"/>
<dbReference type="EMBL" id="SGPL01000130">
    <property type="protein sequence ID" value="THH17017.1"/>
    <property type="molecule type" value="Genomic_DNA"/>
</dbReference>
<dbReference type="Gene3D" id="3.40.50.11350">
    <property type="match status" value="1"/>
</dbReference>